<evidence type="ECO:0000313" key="2">
    <source>
        <dbReference type="Proteomes" id="UP001396334"/>
    </source>
</evidence>
<dbReference type="Proteomes" id="UP001396334">
    <property type="component" value="Unassembled WGS sequence"/>
</dbReference>
<name>A0ABR2S0S7_9ROSI</name>
<gene>
    <name evidence="1" type="ORF">V6N11_033742</name>
</gene>
<sequence>MVCSTFFTSIAWKHPLPKGKEELEVNRSLEDIEAPKGRKMLKRCKATFAEYDVMECNNGGARVLGTRQIMSEMLQQVIFEVNVLKEKISRKVEDDGVNIVNEINKLFYRNIGDISPQRDNIGSLYATEDYPPFTTFKTPQGRAKNINTNSDCALKKTKVKA</sequence>
<dbReference type="EMBL" id="JBBPBN010000018">
    <property type="protein sequence ID" value="KAK9018695.1"/>
    <property type="molecule type" value="Genomic_DNA"/>
</dbReference>
<protein>
    <submittedName>
        <fullName evidence="1">Uncharacterized protein</fullName>
    </submittedName>
</protein>
<accession>A0ABR2S0S7</accession>
<proteinExistence type="predicted"/>
<reference evidence="1 2" key="1">
    <citation type="journal article" date="2024" name="G3 (Bethesda)">
        <title>Genome assembly of Hibiscus sabdariffa L. provides insights into metabolisms of medicinal natural products.</title>
        <authorList>
            <person name="Kim T."/>
        </authorList>
    </citation>
    <scope>NUCLEOTIDE SEQUENCE [LARGE SCALE GENOMIC DNA]</scope>
    <source>
        <strain evidence="1">TK-2024</strain>
        <tissue evidence="1">Old leaves</tissue>
    </source>
</reference>
<organism evidence="1 2">
    <name type="scientific">Hibiscus sabdariffa</name>
    <name type="common">roselle</name>
    <dbReference type="NCBI Taxonomy" id="183260"/>
    <lineage>
        <taxon>Eukaryota</taxon>
        <taxon>Viridiplantae</taxon>
        <taxon>Streptophyta</taxon>
        <taxon>Embryophyta</taxon>
        <taxon>Tracheophyta</taxon>
        <taxon>Spermatophyta</taxon>
        <taxon>Magnoliopsida</taxon>
        <taxon>eudicotyledons</taxon>
        <taxon>Gunneridae</taxon>
        <taxon>Pentapetalae</taxon>
        <taxon>rosids</taxon>
        <taxon>malvids</taxon>
        <taxon>Malvales</taxon>
        <taxon>Malvaceae</taxon>
        <taxon>Malvoideae</taxon>
        <taxon>Hibiscus</taxon>
    </lineage>
</organism>
<evidence type="ECO:0000313" key="1">
    <source>
        <dbReference type="EMBL" id="KAK9018695.1"/>
    </source>
</evidence>
<keyword evidence="2" id="KW-1185">Reference proteome</keyword>
<comment type="caution">
    <text evidence="1">The sequence shown here is derived from an EMBL/GenBank/DDBJ whole genome shotgun (WGS) entry which is preliminary data.</text>
</comment>